<dbReference type="EMBL" id="JBHSKD010000024">
    <property type="protein sequence ID" value="MFC5178425.1"/>
    <property type="molecule type" value="Genomic_DNA"/>
</dbReference>
<reference evidence="7" key="1">
    <citation type="journal article" date="2019" name="Int. J. Syst. Evol. Microbiol.">
        <title>The Global Catalogue of Microorganisms (GCM) 10K type strain sequencing project: providing services to taxonomists for standard genome sequencing and annotation.</title>
        <authorList>
            <consortium name="The Broad Institute Genomics Platform"/>
            <consortium name="The Broad Institute Genome Sequencing Center for Infectious Disease"/>
            <person name="Wu L."/>
            <person name="Ma J."/>
        </authorList>
    </citation>
    <scope>NUCLEOTIDE SEQUENCE [LARGE SCALE GENOMIC DNA]</scope>
    <source>
        <strain evidence="7">DFY41</strain>
    </source>
</reference>
<comment type="caution">
    <text evidence="6">The sequence shown here is derived from an EMBL/GenBank/DDBJ whole genome shotgun (WGS) entry which is preliminary data.</text>
</comment>
<feature type="transmembrane region" description="Helical" evidence="5">
    <location>
        <begin position="74"/>
        <end position="93"/>
    </location>
</feature>
<evidence type="ECO:0000256" key="1">
    <source>
        <dbReference type="ARBA" id="ARBA00004141"/>
    </source>
</evidence>
<feature type="transmembrane region" description="Helical" evidence="5">
    <location>
        <begin position="247"/>
        <end position="267"/>
    </location>
</feature>
<keyword evidence="7" id="KW-1185">Reference proteome</keyword>
<proteinExistence type="predicted"/>
<dbReference type="Proteomes" id="UP001596087">
    <property type="component" value="Unassembled WGS sequence"/>
</dbReference>
<feature type="transmembrane region" description="Helical" evidence="5">
    <location>
        <begin position="336"/>
        <end position="358"/>
    </location>
</feature>
<keyword evidence="3 5" id="KW-1133">Transmembrane helix</keyword>
<dbReference type="PANTHER" id="PTHR23514:SF13">
    <property type="entry name" value="INNER MEMBRANE PROTEIN YBJJ"/>
    <property type="match status" value="1"/>
</dbReference>
<organism evidence="6 7">
    <name type="scientific">Nocardioides taihuensis</name>
    <dbReference type="NCBI Taxonomy" id="1835606"/>
    <lineage>
        <taxon>Bacteria</taxon>
        <taxon>Bacillati</taxon>
        <taxon>Actinomycetota</taxon>
        <taxon>Actinomycetes</taxon>
        <taxon>Propionibacteriales</taxon>
        <taxon>Nocardioidaceae</taxon>
        <taxon>Nocardioides</taxon>
    </lineage>
</organism>
<dbReference type="CDD" id="cd17393">
    <property type="entry name" value="MFS_MosC_like"/>
    <property type="match status" value="1"/>
</dbReference>
<feature type="transmembrane region" description="Helical" evidence="5">
    <location>
        <begin position="302"/>
        <end position="324"/>
    </location>
</feature>
<comment type="subcellular location">
    <subcellularLocation>
        <location evidence="1">Membrane</location>
        <topology evidence="1">Multi-pass membrane protein</topology>
    </subcellularLocation>
</comment>
<evidence type="ECO:0000256" key="2">
    <source>
        <dbReference type="ARBA" id="ARBA00022692"/>
    </source>
</evidence>
<dbReference type="PANTHER" id="PTHR23514">
    <property type="entry name" value="BYPASS OF STOP CODON PROTEIN 6"/>
    <property type="match status" value="1"/>
</dbReference>
<accession>A0ABW0BMW3</accession>
<dbReference type="InterPro" id="IPR051788">
    <property type="entry name" value="MFS_Transporter"/>
</dbReference>
<gene>
    <name evidence="6" type="ORF">ACFPGP_17235</name>
</gene>
<feature type="transmembrane region" description="Helical" evidence="5">
    <location>
        <begin position="364"/>
        <end position="384"/>
    </location>
</feature>
<name>A0ABW0BMW3_9ACTN</name>
<feature type="transmembrane region" description="Helical" evidence="5">
    <location>
        <begin position="279"/>
        <end position="296"/>
    </location>
</feature>
<evidence type="ECO:0000256" key="4">
    <source>
        <dbReference type="ARBA" id="ARBA00023136"/>
    </source>
</evidence>
<protein>
    <submittedName>
        <fullName evidence="6">MFS transporter</fullName>
    </submittedName>
</protein>
<feature type="transmembrane region" description="Helical" evidence="5">
    <location>
        <begin position="99"/>
        <end position="119"/>
    </location>
</feature>
<evidence type="ECO:0000313" key="6">
    <source>
        <dbReference type="EMBL" id="MFC5178425.1"/>
    </source>
</evidence>
<feature type="transmembrane region" description="Helical" evidence="5">
    <location>
        <begin position="166"/>
        <end position="188"/>
    </location>
</feature>
<feature type="transmembrane region" description="Helical" evidence="5">
    <location>
        <begin position="140"/>
        <end position="160"/>
    </location>
</feature>
<feature type="transmembrane region" description="Helical" evidence="5">
    <location>
        <begin position="43"/>
        <end position="62"/>
    </location>
</feature>
<sequence length="393" mass="39667">MAAPDVLRARNAVALVFVLNGFCFAALVTRLPDIRGDLGLTNGQLGLLLLCNAAGSVPSMPVAGRLIERWGAGAVVRGGAVLVTVGLTVVALGASTLGAAPVVGVGLFTYGVGTGVWDVSMNVEAAAVEQRLGRTVMPRFHAGWSMGSIAGAALGIPVNALDVPLLLHLGLVAGGALVAVVVGTRAFLPAGVPHGDEGLATSPGRSAWLEPRTLAIGLMVLAFALTEGVANDWLALALIDGYDVEDWVGVAGFAVFVTAMTAGRLVGTTVLDRYGRVPVLRATALAGIAGVLLVVLGGSAPLVLLGIVVWGLGASLGFPVGMSAGADDPLRAARRVSAISTIGYTAFFAGPPLIGWVADRVGTLDALLVVAALLVPSFLAITAAREPEKSAAR</sequence>
<dbReference type="InterPro" id="IPR036259">
    <property type="entry name" value="MFS_trans_sf"/>
</dbReference>
<keyword evidence="2 5" id="KW-0812">Transmembrane</keyword>
<dbReference type="Gene3D" id="1.20.1250.20">
    <property type="entry name" value="MFS general substrate transporter like domains"/>
    <property type="match status" value="2"/>
</dbReference>
<dbReference type="InterPro" id="IPR011701">
    <property type="entry name" value="MFS"/>
</dbReference>
<evidence type="ECO:0000256" key="3">
    <source>
        <dbReference type="ARBA" id="ARBA00022989"/>
    </source>
</evidence>
<dbReference type="Pfam" id="PF07690">
    <property type="entry name" value="MFS_1"/>
    <property type="match status" value="1"/>
</dbReference>
<dbReference type="RefSeq" id="WP_378592026.1">
    <property type="nucleotide sequence ID" value="NZ_JBHSKD010000024.1"/>
</dbReference>
<evidence type="ECO:0000256" key="5">
    <source>
        <dbReference type="SAM" id="Phobius"/>
    </source>
</evidence>
<evidence type="ECO:0000313" key="7">
    <source>
        <dbReference type="Proteomes" id="UP001596087"/>
    </source>
</evidence>
<dbReference type="SUPFAM" id="SSF103473">
    <property type="entry name" value="MFS general substrate transporter"/>
    <property type="match status" value="1"/>
</dbReference>
<feature type="transmembrane region" description="Helical" evidence="5">
    <location>
        <begin position="12"/>
        <end position="31"/>
    </location>
</feature>
<feature type="transmembrane region" description="Helical" evidence="5">
    <location>
        <begin position="214"/>
        <end position="235"/>
    </location>
</feature>
<keyword evidence="4 5" id="KW-0472">Membrane</keyword>